<organismHost>
    <name type="scientific">Bos taurus</name>
    <name type="common">Bovine</name>
    <dbReference type="NCBI Taxonomy" id="9913"/>
</organismHost>
<organism evidence="1">
    <name type="scientific">Bovine immunodeficiency virus (strain R29)</name>
    <name type="common">BIV</name>
    <name type="synonym">Bovine immunodeficiency-like virus</name>
    <dbReference type="NCBI Taxonomy" id="417296"/>
    <lineage>
        <taxon>Viruses</taxon>
        <taxon>Riboviria</taxon>
        <taxon>Pararnavirae</taxon>
        <taxon>Artverviricota</taxon>
        <taxon>Revtraviricetes</taxon>
        <taxon>Ortervirales</taxon>
        <taxon>Retroviridae</taxon>
        <taxon>Orthoretrovirinae</taxon>
        <taxon>Lentivirus</taxon>
        <taxon>Lentivirus bovimdef</taxon>
        <taxon>Bovine immunodeficiency virus</taxon>
    </lineage>
</organism>
<sequence length="80" mass="9547">MSLLVPVRTHQRHHPVVVELFVWEGTNDPTTEWPPLTRRNIHRLWQYARTLGGNDNVATAQRKLWRKANWLAFLKHVQRT</sequence>
<proteinExistence type="predicted"/>
<name>Q65596_BIV29</name>
<protein>
    <submittedName>
        <fullName evidence="1">Uncharacterized protein</fullName>
    </submittedName>
</protein>
<reference evidence="1" key="1">
    <citation type="submission" date="1992-10" db="EMBL/GenBank/DDBJ databases">
        <title>Isolation and characterization of cDNAs encoding rev and tat of bovine immunodeficiency-like virus.</title>
        <authorList>
            <person name="Nadin-Davis S.A."/>
            <person name="Chang S.C."/>
            <person name="Roth J.A."/>
            <person name="Carpenter S."/>
        </authorList>
    </citation>
    <scope>NUCLEOTIDE SEQUENCE</scope>
    <source>
        <strain evidence="1">R-29</strain>
    </source>
</reference>
<dbReference type="EMBL" id="L04972">
    <property type="protein sequence ID" value="AAA42770.1"/>
    <property type="molecule type" value="Genomic_DNA"/>
</dbReference>
<accession>Q65596</accession>
<evidence type="ECO:0000313" key="1">
    <source>
        <dbReference type="EMBL" id="AAA42770.1"/>
    </source>
</evidence>